<organism evidence="1">
    <name type="scientific">Clostridium butyricum</name>
    <dbReference type="NCBI Taxonomy" id="1492"/>
    <lineage>
        <taxon>Bacteria</taxon>
        <taxon>Bacillati</taxon>
        <taxon>Bacillota</taxon>
        <taxon>Clostridia</taxon>
        <taxon>Eubacteriales</taxon>
        <taxon>Clostridiaceae</taxon>
        <taxon>Clostridium</taxon>
    </lineage>
</organism>
<dbReference type="AlphaFoldDB" id="A0A6N3FFG4"/>
<dbReference type="EMBL" id="CACRTU010000024">
    <property type="protein sequence ID" value="VYU50792.1"/>
    <property type="molecule type" value="Genomic_DNA"/>
</dbReference>
<evidence type="ECO:0008006" key="2">
    <source>
        <dbReference type="Google" id="ProtNLM"/>
    </source>
</evidence>
<sequence>MDKEKYYFIKGKNKAITISYLLCEDFKIVDDRFDSNNKFYVFKKSNRLFEVMSKMKNIKNESSSL</sequence>
<reference evidence="1" key="1">
    <citation type="submission" date="2019-11" db="EMBL/GenBank/DDBJ databases">
        <authorList>
            <person name="Feng L."/>
        </authorList>
    </citation>
    <scope>NUCLEOTIDE SEQUENCE</scope>
    <source>
        <strain evidence="1">CButyricumLFYP62</strain>
    </source>
</reference>
<accession>A0A6N3FFG4</accession>
<name>A0A6N3FFG4_CLOBU</name>
<proteinExistence type="predicted"/>
<dbReference type="RefSeq" id="WP_156736951.1">
    <property type="nucleotide sequence ID" value="NZ_CACRTU010000024.1"/>
</dbReference>
<gene>
    <name evidence="1" type="ORF">CBLFYP62_02557</name>
</gene>
<evidence type="ECO:0000313" key="1">
    <source>
        <dbReference type="EMBL" id="VYU50792.1"/>
    </source>
</evidence>
<protein>
    <recommendedName>
        <fullName evidence="2">DUF5659 domain-containing protein</fullName>
    </recommendedName>
</protein>